<evidence type="ECO:0000256" key="2">
    <source>
        <dbReference type="ARBA" id="ARBA00022475"/>
    </source>
</evidence>
<evidence type="ECO:0000256" key="7">
    <source>
        <dbReference type="ARBA" id="ARBA00022840"/>
    </source>
</evidence>
<dbReference type="HAMAP" id="MF_00521">
    <property type="entry name" value="KDO_kinase"/>
    <property type="match status" value="1"/>
</dbReference>
<dbReference type="InterPro" id="IPR022826">
    <property type="entry name" value="KDO_kinase"/>
</dbReference>
<evidence type="ECO:0000256" key="3">
    <source>
        <dbReference type="ARBA" id="ARBA00022519"/>
    </source>
</evidence>
<keyword evidence="6 11" id="KW-0418">Kinase</keyword>
<keyword evidence="3" id="KW-0997">Cell inner membrane</keyword>
<protein>
    <submittedName>
        <fullName evidence="11">3-deoxy-D-manno-octulosonic acid kinase</fullName>
        <ecNumber evidence="11">2.7.1.-</ecNumber>
    </submittedName>
</protein>
<proteinExistence type="inferred from homology"/>
<evidence type="ECO:0000256" key="6">
    <source>
        <dbReference type="ARBA" id="ARBA00022777"/>
    </source>
</evidence>
<dbReference type="GO" id="GO:0005886">
    <property type="term" value="C:plasma membrane"/>
    <property type="evidence" value="ECO:0007669"/>
    <property type="project" value="UniProtKB-SubCell"/>
</dbReference>
<keyword evidence="7" id="KW-0067">ATP-binding</keyword>
<feature type="domain" description="Protein kinase" evidence="10">
    <location>
        <begin position="42"/>
        <end position="255"/>
    </location>
</feature>
<dbReference type="GO" id="GO:0005524">
    <property type="term" value="F:ATP binding"/>
    <property type="evidence" value="ECO:0007669"/>
    <property type="project" value="UniProtKB-KW"/>
</dbReference>
<evidence type="ECO:0000256" key="1">
    <source>
        <dbReference type="ARBA" id="ARBA00004515"/>
    </source>
</evidence>
<dbReference type="InterPro" id="IPR011009">
    <property type="entry name" value="Kinase-like_dom_sf"/>
</dbReference>
<keyword evidence="8" id="KW-0448">Lipopolysaccharide biosynthesis</keyword>
<dbReference type="Pfam" id="PF06293">
    <property type="entry name" value="Kdo"/>
    <property type="match status" value="1"/>
</dbReference>
<keyword evidence="2" id="KW-1003">Cell membrane</keyword>
<dbReference type="Gene3D" id="1.10.510.10">
    <property type="entry name" value="Transferase(Phosphotransferase) domain 1"/>
    <property type="match status" value="1"/>
</dbReference>
<dbReference type="EMBL" id="UOFF01000042">
    <property type="protein sequence ID" value="VAW53804.1"/>
    <property type="molecule type" value="Genomic_DNA"/>
</dbReference>
<dbReference type="SUPFAM" id="SSF56112">
    <property type="entry name" value="Protein kinase-like (PK-like)"/>
    <property type="match status" value="1"/>
</dbReference>
<reference evidence="11" key="1">
    <citation type="submission" date="2018-06" db="EMBL/GenBank/DDBJ databases">
        <authorList>
            <person name="Zhirakovskaya E."/>
        </authorList>
    </citation>
    <scope>NUCLEOTIDE SEQUENCE</scope>
</reference>
<dbReference type="GO" id="GO:0004672">
    <property type="term" value="F:protein kinase activity"/>
    <property type="evidence" value="ECO:0007669"/>
    <property type="project" value="InterPro"/>
</dbReference>
<keyword evidence="5" id="KW-0547">Nucleotide-binding</keyword>
<sequence>MLDGHKIYNNDCHLLYDSEILDESLLEASGAALLDTNFLQQVAFSQRITSGGRGQAWFVEIGGYSAVYRQYRRGGLVAFIIKQLYFGLNEENARSFKEWRLLHWMMSKNLPVPQPIAASVCRWPFKMSPFYRAKILVKRIPNALTLDQILSLRELSDAGWYRVGKIIRLFHKSGVFHADLNANNILLDNQLHVYLIDFDKGQLRDAEQSKQQWMQDNLNRFKRSLLKLQRVHKYYYFTEENWQMLISGYNIPETN</sequence>
<evidence type="ECO:0000313" key="11">
    <source>
        <dbReference type="EMBL" id="VAW53804.1"/>
    </source>
</evidence>
<comment type="subcellular location">
    <subcellularLocation>
        <location evidence="1">Cell inner membrane</location>
        <topology evidence="1">Peripheral membrane protein</topology>
        <orientation evidence="1">Cytoplasmic side</orientation>
    </subcellularLocation>
</comment>
<dbReference type="NCBIfam" id="NF002475">
    <property type="entry name" value="PRK01723.1"/>
    <property type="match status" value="1"/>
</dbReference>
<keyword evidence="9" id="KW-0472">Membrane</keyword>
<evidence type="ECO:0000256" key="9">
    <source>
        <dbReference type="ARBA" id="ARBA00023136"/>
    </source>
</evidence>
<dbReference type="EC" id="2.7.1.-" evidence="11"/>
<dbReference type="InterPro" id="IPR000719">
    <property type="entry name" value="Prot_kinase_dom"/>
</dbReference>
<evidence type="ECO:0000259" key="10">
    <source>
        <dbReference type="PROSITE" id="PS50011"/>
    </source>
</evidence>
<dbReference type="GO" id="GO:0009103">
    <property type="term" value="P:lipopolysaccharide biosynthetic process"/>
    <property type="evidence" value="ECO:0007669"/>
    <property type="project" value="UniProtKB-KW"/>
</dbReference>
<evidence type="ECO:0000256" key="8">
    <source>
        <dbReference type="ARBA" id="ARBA00022985"/>
    </source>
</evidence>
<dbReference type="PROSITE" id="PS50011">
    <property type="entry name" value="PROTEIN_KINASE_DOM"/>
    <property type="match status" value="1"/>
</dbReference>
<dbReference type="AlphaFoldDB" id="A0A3B0XCQ8"/>
<evidence type="ECO:0000256" key="5">
    <source>
        <dbReference type="ARBA" id="ARBA00022741"/>
    </source>
</evidence>
<accession>A0A3B0XCQ8</accession>
<evidence type="ECO:0000256" key="4">
    <source>
        <dbReference type="ARBA" id="ARBA00022679"/>
    </source>
</evidence>
<gene>
    <name evidence="11" type="ORF">MNBD_GAMMA07-52</name>
</gene>
<name>A0A3B0XCQ8_9ZZZZ</name>
<keyword evidence="4 11" id="KW-0808">Transferase</keyword>
<organism evidence="11">
    <name type="scientific">hydrothermal vent metagenome</name>
    <dbReference type="NCBI Taxonomy" id="652676"/>
    <lineage>
        <taxon>unclassified sequences</taxon>
        <taxon>metagenomes</taxon>
        <taxon>ecological metagenomes</taxon>
    </lineage>
</organism>